<comment type="function">
    <text evidence="5">May act as an export chaperone for the filament capping protein FliD.</text>
</comment>
<accession>A0A4Z0GYR2</accession>
<name>A0A4Z0GYR2_9BACI</name>
<reference evidence="8 9" key="1">
    <citation type="journal article" date="2003" name="Int. J. Syst. Evol. Microbiol.">
        <title>Halobacillus salinus sp. nov., isolated from a salt lake on the coast of the East Sea in Korea.</title>
        <authorList>
            <person name="Yoon J.H."/>
            <person name="Kang K.H."/>
            <person name="Park Y.H."/>
        </authorList>
    </citation>
    <scope>NUCLEOTIDE SEQUENCE [LARGE SCALE GENOMIC DNA]</scope>
    <source>
        <strain evidence="8 9">HSL-3</strain>
    </source>
</reference>
<protein>
    <recommendedName>
        <fullName evidence="7">Flagellar protein FliT</fullName>
    </recommendedName>
</protein>
<dbReference type="EMBL" id="SRJC01000003">
    <property type="protein sequence ID" value="TGB02361.1"/>
    <property type="molecule type" value="Genomic_DNA"/>
</dbReference>
<proteinExistence type="inferred from homology"/>
<evidence type="ECO:0000256" key="2">
    <source>
        <dbReference type="ARBA" id="ARBA00022490"/>
    </source>
</evidence>
<gene>
    <name evidence="8" type="ORF">E4663_13535</name>
</gene>
<dbReference type="InterPro" id="IPR008622">
    <property type="entry name" value="FliT"/>
</dbReference>
<evidence type="ECO:0000256" key="7">
    <source>
        <dbReference type="ARBA" id="ARBA00093797"/>
    </source>
</evidence>
<evidence type="ECO:0000256" key="6">
    <source>
        <dbReference type="ARBA" id="ARBA00093785"/>
    </source>
</evidence>
<sequence>MATWQQFLHITKKLDDLVHSHTEKRAEIVSKLEHLLNQRQVMMHELKQPTEEEKPLLEEVKKRDLKINQKLEFLFHDLKRDMRNNKKQKASKKQYTNPYQNVSSYDGMFLDSKK</sequence>
<dbReference type="STRING" id="192814.GCA_900166575_03343"/>
<keyword evidence="8" id="KW-0282">Flagellum</keyword>
<evidence type="ECO:0000256" key="5">
    <source>
        <dbReference type="ARBA" id="ARBA00093765"/>
    </source>
</evidence>
<comment type="subcellular location">
    <subcellularLocation>
        <location evidence="1">Cytoplasm</location>
        <location evidence="1">Cytosol</location>
    </subcellularLocation>
</comment>
<comment type="caution">
    <text evidence="8">The sequence shown here is derived from an EMBL/GenBank/DDBJ whole genome shotgun (WGS) entry which is preliminary data.</text>
</comment>
<dbReference type="RefSeq" id="WP_135328003.1">
    <property type="nucleotide sequence ID" value="NZ_SRJC01000003.1"/>
</dbReference>
<organism evidence="8 9">
    <name type="scientific">Halobacillus salinus</name>
    <dbReference type="NCBI Taxonomy" id="192814"/>
    <lineage>
        <taxon>Bacteria</taxon>
        <taxon>Bacillati</taxon>
        <taxon>Bacillota</taxon>
        <taxon>Bacilli</taxon>
        <taxon>Bacillales</taxon>
        <taxon>Bacillaceae</taxon>
        <taxon>Halobacillus</taxon>
    </lineage>
</organism>
<evidence type="ECO:0000256" key="1">
    <source>
        <dbReference type="ARBA" id="ARBA00004514"/>
    </source>
</evidence>
<keyword evidence="8" id="KW-0966">Cell projection</keyword>
<keyword evidence="4" id="KW-0143">Chaperone</keyword>
<dbReference type="Pfam" id="PF05400">
    <property type="entry name" value="FliT"/>
    <property type="match status" value="1"/>
</dbReference>
<evidence type="ECO:0000256" key="3">
    <source>
        <dbReference type="ARBA" id="ARBA00022795"/>
    </source>
</evidence>
<evidence type="ECO:0000256" key="4">
    <source>
        <dbReference type="ARBA" id="ARBA00023186"/>
    </source>
</evidence>
<evidence type="ECO:0000313" key="9">
    <source>
        <dbReference type="Proteomes" id="UP000297982"/>
    </source>
</evidence>
<evidence type="ECO:0000313" key="8">
    <source>
        <dbReference type="EMBL" id="TGB02361.1"/>
    </source>
</evidence>
<comment type="similarity">
    <text evidence="6">Belongs to the bacillales FliT family.</text>
</comment>
<keyword evidence="8" id="KW-0969">Cilium</keyword>
<dbReference type="AlphaFoldDB" id="A0A4Z0GYR2"/>
<keyword evidence="2" id="KW-0963">Cytoplasm</keyword>
<dbReference type="Proteomes" id="UP000297982">
    <property type="component" value="Unassembled WGS sequence"/>
</dbReference>
<keyword evidence="3" id="KW-1005">Bacterial flagellum biogenesis</keyword>
<keyword evidence="9" id="KW-1185">Reference proteome</keyword>